<dbReference type="EMBL" id="JAEPRE010000005">
    <property type="protein sequence ID" value="KAG2237499.1"/>
    <property type="molecule type" value="Genomic_DNA"/>
</dbReference>
<sequence length="110" mass="12679">MLHTVQKRYASVLRAIPPLPYNSVETKVSCIITPASLPLTALSNNAFHPDYIPPKTKERLALNDLYTVLNNSKLMYKIIQDDYIGIDQHMDLQELLNEQCRLIQQLKKKK</sequence>
<name>A0A8H7SXR5_9FUNG</name>
<organism evidence="1 2">
    <name type="scientific">Thamnidium elegans</name>
    <dbReference type="NCBI Taxonomy" id="101142"/>
    <lineage>
        <taxon>Eukaryota</taxon>
        <taxon>Fungi</taxon>
        <taxon>Fungi incertae sedis</taxon>
        <taxon>Mucoromycota</taxon>
        <taxon>Mucoromycotina</taxon>
        <taxon>Mucoromycetes</taxon>
        <taxon>Mucorales</taxon>
        <taxon>Mucorineae</taxon>
        <taxon>Mucoraceae</taxon>
        <taxon>Thamnidium</taxon>
    </lineage>
</organism>
<accession>A0A8H7SXR5</accession>
<gene>
    <name evidence="1" type="ORF">INT48_005535</name>
</gene>
<evidence type="ECO:0000313" key="2">
    <source>
        <dbReference type="Proteomes" id="UP000613177"/>
    </source>
</evidence>
<reference evidence="1" key="1">
    <citation type="submission" date="2021-01" db="EMBL/GenBank/DDBJ databases">
        <title>Metabolic potential, ecology and presence of endohyphal bacteria is reflected in genomic diversity of Mucoromycotina.</title>
        <authorList>
            <person name="Muszewska A."/>
            <person name="Okrasinska A."/>
            <person name="Steczkiewicz K."/>
            <person name="Drgas O."/>
            <person name="Orlowska M."/>
            <person name="Perlinska-Lenart U."/>
            <person name="Aleksandrzak-Piekarczyk T."/>
            <person name="Szatraj K."/>
            <person name="Zielenkiewicz U."/>
            <person name="Pilsyk S."/>
            <person name="Malc E."/>
            <person name="Mieczkowski P."/>
            <person name="Kruszewska J.S."/>
            <person name="Biernat P."/>
            <person name="Pawlowska J."/>
        </authorList>
    </citation>
    <scope>NUCLEOTIDE SEQUENCE</scope>
    <source>
        <strain evidence="1">WA0000018081</strain>
    </source>
</reference>
<dbReference type="AlphaFoldDB" id="A0A8H7SXR5"/>
<protein>
    <submittedName>
        <fullName evidence="1">Uncharacterized protein</fullName>
    </submittedName>
</protein>
<keyword evidence="2" id="KW-1185">Reference proteome</keyword>
<evidence type="ECO:0000313" key="1">
    <source>
        <dbReference type="EMBL" id="KAG2237499.1"/>
    </source>
</evidence>
<comment type="caution">
    <text evidence="1">The sequence shown here is derived from an EMBL/GenBank/DDBJ whole genome shotgun (WGS) entry which is preliminary data.</text>
</comment>
<proteinExistence type="predicted"/>
<dbReference type="Proteomes" id="UP000613177">
    <property type="component" value="Unassembled WGS sequence"/>
</dbReference>